<feature type="domain" description="ABC transporter" evidence="14">
    <location>
        <begin position="6"/>
        <end position="244"/>
    </location>
</feature>
<evidence type="ECO:0000256" key="9">
    <source>
        <dbReference type="ARBA" id="ARBA00022989"/>
    </source>
</evidence>
<dbReference type="SMART" id="SM00382">
    <property type="entry name" value="AAA"/>
    <property type="match status" value="1"/>
</dbReference>
<dbReference type="GO" id="GO:0098796">
    <property type="term" value="C:membrane protein complex"/>
    <property type="evidence" value="ECO:0007669"/>
    <property type="project" value="UniProtKB-ARBA"/>
</dbReference>
<evidence type="ECO:0000259" key="14">
    <source>
        <dbReference type="PROSITE" id="PS50893"/>
    </source>
</evidence>
<keyword evidence="2" id="KW-0813">Transport</keyword>
<feature type="transmembrane region" description="Helical" evidence="13">
    <location>
        <begin position="516"/>
        <end position="541"/>
    </location>
</feature>
<dbReference type="InterPro" id="IPR050250">
    <property type="entry name" value="Macrolide_Exporter_MacB"/>
</dbReference>
<dbReference type="PROSITE" id="PS00211">
    <property type="entry name" value="ABC_TRANSPORTER_1"/>
    <property type="match status" value="1"/>
</dbReference>
<dbReference type="RefSeq" id="WP_133681049.1">
    <property type="nucleotide sequence ID" value="NZ_SNZP01000008.1"/>
</dbReference>
<reference evidence="15 16" key="1">
    <citation type="submission" date="2019-03" db="EMBL/GenBank/DDBJ databases">
        <title>Genomic Encyclopedia of Type Strains, Phase III (KMG-III): the genomes of soil and plant-associated and newly described type strains.</title>
        <authorList>
            <person name="Whitman W."/>
        </authorList>
    </citation>
    <scope>NUCLEOTIDE SEQUENCE [LARGE SCALE GENOMIC DNA]</scope>
    <source>
        <strain evidence="15 16">CECT 8976</strain>
    </source>
</reference>
<keyword evidence="16" id="KW-1185">Reference proteome</keyword>
<proteinExistence type="inferred from homology"/>
<evidence type="ECO:0000256" key="4">
    <source>
        <dbReference type="ARBA" id="ARBA00022519"/>
    </source>
</evidence>
<dbReference type="EMBL" id="SNZP01000008">
    <property type="protein sequence ID" value="TDR78338.1"/>
    <property type="molecule type" value="Genomic_DNA"/>
</dbReference>
<evidence type="ECO:0000256" key="11">
    <source>
        <dbReference type="ARBA" id="ARBA00023251"/>
    </source>
</evidence>
<comment type="subcellular location">
    <subcellularLocation>
        <location evidence="1">Cell inner membrane</location>
        <topology evidence="1">Multi-pass membrane protein</topology>
    </subcellularLocation>
</comment>
<dbReference type="GO" id="GO:0016887">
    <property type="term" value="F:ATP hydrolysis activity"/>
    <property type="evidence" value="ECO:0007669"/>
    <property type="project" value="InterPro"/>
</dbReference>
<evidence type="ECO:0000256" key="5">
    <source>
        <dbReference type="ARBA" id="ARBA00022692"/>
    </source>
</evidence>
<dbReference type="Pfam" id="PF12704">
    <property type="entry name" value="MacB_PCD"/>
    <property type="match status" value="1"/>
</dbReference>
<evidence type="ECO:0000313" key="15">
    <source>
        <dbReference type="EMBL" id="TDR78338.1"/>
    </source>
</evidence>
<evidence type="ECO:0000256" key="10">
    <source>
        <dbReference type="ARBA" id="ARBA00023136"/>
    </source>
</evidence>
<keyword evidence="4" id="KW-0997">Cell inner membrane</keyword>
<keyword evidence="10 13" id="KW-0472">Membrane</keyword>
<protein>
    <submittedName>
        <fullName evidence="15">Macrolide transport system ATP-binding/permease protein</fullName>
    </submittedName>
</protein>
<name>A0A4R7B3F8_9NEIS</name>
<evidence type="ECO:0000256" key="1">
    <source>
        <dbReference type="ARBA" id="ARBA00004429"/>
    </source>
</evidence>
<dbReference type="Pfam" id="PF02687">
    <property type="entry name" value="FtsX"/>
    <property type="match status" value="1"/>
</dbReference>
<dbReference type="GO" id="GO:0005886">
    <property type="term" value="C:plasma membrane"/>
    <property type="evidence" value="ECO:0007669"/>
    <property type="project" value="UniProtKB-SubCell"/>
</dbReference>
<evidence type="ECO:0000256" key="2">
    <source>
        <dbReference type="ARBA" id="ARBA00022448"/>
    </source>
</evidence>
<dbReference type="CDD" id="cd03255">
    <property type="entry name" value="ABC_MJ0796_LolCDE_FtsE"/>
    <property type="match status" value="1"/>
</dbReference>
<dbReference type="AlphaFoldDB" id="A0A4R7B3F8"/>
<keyword evidence="9 13" id="KW-1133">Transmembrane helix</keyword>
<dbReference type="FunFam" id="3.40.50.300:FF:000032">
    <property type="entry name" value="Export ABC transporter ATP-binding protein"/>
    <property type="match status" value="1"/>
</dbReference>
<dbReference type="InterPro" id="IPR017911">
    <property type="entry name" value="MacB-like_ATP-bd"/>
</dbReference>
<evidence type="ECO:0000256" key="12">
    <source>
        <dbReference type="ARBA" id="ARBA00038388"/>
    </source>
</evidence>
<sequence>MAEPLLVLERVSRRFASGEGGVTVLDDVSLDIQAGEMVAIVGASGSGKSTLMNLLGCLDRPSEGCYRVDGIDVSTLDADELARLRREHFGFVFQRYHLLPHLDALDNVALPAVYAGYRAIERRARAAALLLRLGLAGHAGKRSNQLSGGQQQRVSIARALMNGGAVILADEPTGALDRHSGQEVLTILRELHQAGHTVIIVTHDRQVAAAAQRIVELVDGRVSSDSGGSVVPTPACHAARPAHAAAGGLTEALKMALFALWANRLRSLLTMLGIVIGIAAVVTVVALGQGARDAVLDDIRGIGTNTVFVYRGRDWGDDKAGSIETLRASDLSILAAEPYVDSVTPLNAVTMRLRWRQADVNADVYGGGAGVFRAQGLSLAEGRGFLADEVHRQAQVAVLDPNLRRRLFGTRQDVLGQVVLIGSMPATVIGVTAPEHSRPPKELTAWVPYTTAASRLSGHAHFSMLSVRIRDGVSMALAERQMTRLLTILHGSKDFFTHSMDAVYRSTNRITTMLSLLLSLVAAISLLVGGIGVMNIMLVSVTERTREIGIRMAIGARQRDVRRQFLIESVLVCLGGGMLGIVVALVAGTLLSLVVEFFAPRYSWWAFALALFCSMAVGVCFGLLPARKAARLDPVEALARE</sequence>
<dbReference type="InterPro" id="IPR003439">
    <property type="entry name" value="ABC_transporter-like_ATP-bd"/>
</dbReference>
<dbReference type="InterPro" id="IPR003593">
    <property type="entry name" value="AAA+_ATPase"/>
</dbReference>
<organism evidence="15 16">
    <name type="scientific">Paludibacterium purpuratum</name>
    <dbReference type="NCBI Taxonomy" id="1144873"/>
    <lineage>
        <taxon>Bacteria</taxon>
        <taxon>Pseudomonadati</taxon>
        <taxon>Pseudomonadota</taxon>
        <taxon>Betaproteobacteria</taxon>
        <taxon>Neisseriales</taxon>
        <taxon>Chromobacteriaceae</taxon>
        <taxon>Paludibacterium</taxon>
    </lineage>
</organism>
<evidence type="ECO:0000313" key="16">
    <source>
        <dbReference type="Proteomes" id="UP000295611"/>
    </source>
</evidence>
<dbReference type="Pfam" id="PF00005">
    <property type="entry name" value="ABC_tran"/>
    <property type="match status" value="1"/>
</dbReference>
<dbReference type="OrthoDB" id="4814201at2"/>
<comment type="caution">
    <text evidence="15">The sequence shown here is derived from an EMBL/GenBank/DDBJ whole genome shotgun (WGS) entry which is preliminary data.</text>
</comment>
<comment type="similarity">
    <text evidence="12">Belongs to the ABC transporter superfamily. Macrolide exporter (TC 3.A.1.122) family.</text>
</comment>
<evidence type="ECO:0000256" key="8">
    <source>
        <dbReference type="ARBA" id="ARBA00022967"/>
    </source>
</evidence>
<dbReference type="InterPro" id="IPR025857">
    <property type="entry name" value="MacB_PCD"/>
</dbReference>
<keyword evidence="5 13" id="KW-0812">Transmembrane</keyword>
<dbReference type="GO" id="GO:0046677">
    <property type="term" value="P:response to antibiotic"/>
    <property type="evidence" value="ECO:0007669"/>
    <property type="project" value="UniProtKB-KW"/>
</dbReference>
<dbReference type="SUPFAM" id="SSF52540">
    <property type="entry name" value="P-loop containing nucleoside triphosphate hydrolases"/>
    <property type="match status" value="1"/>
</dbReference>
<dbReference type="PROSITE" id="PS50893">
    <property type="entry name" value="ABC_TRANSPORTER_2"/>
    <property type="match status" value="1"/>
</dbReference>
<evidence type="ECO:0000256" key="7">
    <source>
        <dbReference type="ARBA" id="ARBA00022840"/>
    </source>
</evidence>
<dbReference type="Proteomes" id="UP000295611">
    <property type="component" value="Unassembled WGS sequence"/>
</dbReference>
<keyword evidence="11" id="KW-0046">Antibiotic resistance</keyword>
<keyword evidence="8" id="KW-1278">Translocase</keyword>
<keyword evidence="7 15" id="KW-0067">ATP-binding</keyword>
<keyword evidence="6" id="KW-0547">Nucleotide-binding</keyword>
<dbReference type="Gene3D" id="3.40.50.300">
    <property type="entry name" value="P-loop containing nucleotide triphosphate hydrolases"/>
    <property type="match status" value="1"/>
</dbReference>
<evidence type="ECO:0000256" key="13">
    <source>
        <dbReference type="SAM" id="Phobius"/>
    </source>
</evidence>
<keyword evidence="3" id="KW-1003">Cell membrane</keyword>
<dbReference type="InterPro" id="IPR017871">
    <property type="entry name" value="ABC_transporter-like_CS"/>
</dbReference>
<dbReference type="InterPro" id="IPR003838">
    <property type="entry name" value="ABC3_permease_C"/>
</dbReference>
<gene>
    <name evidence="15" type="ORF">DFP86_10855</name>
</gene>
<dbReference type="GO" id="GO:0005524">
    <property type="term" value="F:ATP binding"/>
    <property type="evidence" value="ECO:0007669"/>
    <property type="project" value="UniProtKB-KW"/>
</dbReference>
<feature type="transmembrane region" description="Helical" evidence="13">
    <location>
        <begin position="268"/>
        <end position="287"/>
    </location>
</feature>
<evidence type="ECO:0000256" key="3">
    <source>
        <dbReference type="ARBA" id="ARBA00022475"/>
    </source>
</evidence>
<feature type="transmembrane region" description="Helical" evidence="13">
    <location>
        <begin position="602"/>
        <end position="624"/>
    </location>
</feature>
<evidence type="ECO:0000256" key="6">
    <source>
        <dbReference type="ARBA" id="ARBA00022741"/>
    </source>
</evidence>
<feature type="transmembrane region" description="Helical" evidence="13">
    <location>
        <begin position="414"/>
        <end position="433"/>
    </location>
</feature>
<dbReference type="PANTHER" id="PTHR30572">
    <property type="entry name" value="MEMBRANE COMPONENT OF TRANSPORTER-RELATED"/>
    <property type="match status" value="1"/>
</dbReference>
<dbReference type="PANTHER" id="PTHR30572:SF7">
    <property type="entry name" value="MACROLIDE EXPORT ATP-BINDING_PERMEASE PROTEIN MACB"/>
    <property type="match status" value="1"/>
</dbReference>
<feature type="transmembrane region" description="Helical" evidence="13">
    <location>
        <begin position="565"/>
        <end position="590"/>
    </location>
</feature>
<accession>A0A4R7B3F8</accession>
<dbReference type="InterPro" id="IPR027417">
    <property type="entry name" value="P-loop_NTPase"/>
</dbReference>
<dbReference type="GO" id="GO:0022857">
    <property type="term" value="F:transmembrane transporter activity"/>
    <property type="evidence" value="ECO:0007669"/>
    <property type="project" value="TreeGrafter"/>
</dbReference>